<sequence length="139" mass="15161">MNANVIPAGQAADIEASGQSVAIGNSGETVEVWEYFALNIDDFATAKTIVDHFDANPRMLESQENDFHGLYVRAKLTLKRQAIAYAQAQAAMEKAREQSRSARSALKSAKAFIGAVYSTAKSEPTVLIAVAFGLLWYFR</sequence>
<name>A0A437RGV8_9BURK</name>
<dbReference type="RefSeq" id="WP_128228378.1">
    <property type="nucleotide sequence ID" value="NZ_SACR01000003.1"/>
</dbReference>
<evidence type="ECO:0000313" key="3">
    <source>
        <dbReference type="Proteomes" id="UP000285575"/>
    </source>
</evidence>
<reference evidence="2 3" key="1">
    <citation type="submission" date="2019-01" db="EMBL/GenBank/DDBJ databases">
        <authorList>
            <person name="Chen W.-M."/>
        </authorList>
    </citation>
    <scope>NUCLEOTIDE SEQUENCE [LARGE SCALE GENOMIC DNA]</scope>
    <source>
        <strain evidence="2 3">KYPY4</strain>
    </source>
</reference>
<dbReference type="Proteomes" id="UP000285575">
    <property type="component" value="Unassembled WGS sequence"/>
</dbReference>
<dbReference type="OrthoDB" id="10017867at2"/>
<dbReference type="AlphaFoldDB" id="A0A437RGV8"/>
<keyword evidence="1" id="KW-0175">Coiled coil</keyword>
<keyword evidence="3" id="KW-1185">Reference proteome</keyword>
<evidence type="ECO:0000256" key="1">
    <source>
        <dbReference type="SAM" id="Coils"/>
    </source>
</evidence>
<gene>
    <name evidence="2" type="ORF">EOE66_09010</name>
</gene>
<organism evidence="2 3">
    <name type="scientific">Rubrivivax rivuli</name>
    <dbReference type="NCBI Taxonomy" id="1862385"/>
    <lineage>
        <taxon>Bacteria</taxon>
        <taxon>Pseudomonadati</taxon>
        <taxon>Pseudomonadota</taxon>
        <taxon>Betaproteobacteria</taxon>
        <taxon>Burkholderiales</taxon>
        <taxon>Sphaerotilaceae</taxon>
        <taxon>Rubrivivax</taxon>
    </lineage>
</organism>
<protein>
    <submittedName>
        <fullName evidence="2">Uncharacterized protein</fullName>
    </submittedName>
</protein>
<dbReference type="EMBL" id="SACR01000003">
    <property type="protein sequence ID" value="RVU46006.1"/>
    <property type="molecule type" value="Genomic_DNA"/>
</dbReference>
<proteinExistence type="predicted"/>
<feature type="coiled-coil region" evidence="1">
    <location>
        <begin position="78"/>
        <end position="105"/>
    </location>
</feature>
<comment type="caution">
    <text evidence="2">The sequence shown here is derived from an EMBL/GenBank/DDBJ whole genome shotgun (WGS) entry which is preliminary data.</text>
</comment>
<accession>A0A437RGV8</accession>
<evidence type="ECO:0000313" key="2">
    <source>
        <dbReference type="EMBL" id="RVU46006.1"/>
    </source>
</evidence>